<keyword evidence="8 10" id="KW-0413">Isomerase</keyword>
<comment type="pathway">
    <text evidence="3 10">Carbohydrate metabolism; galactose metabolism.</text>
</comment>
<evidence type="ECO:0000256" key="11">
    <source>
        <dbReference type="SAM" id="MobiDB-lite"/>
    </source>
</evidence>
<feature type="compositionally biased region" description="Basic and acidic residues" evidence="11">
    <location>
        <begin position="380"/>
        <end position="389"/>
    </location>
</feature>
<dbReference type="CDD" id="cd05247">
    <property type="entry name" value="UDP_G4E_1_SDR_e"/>
    <property type="match status" value="1"/>
</dbReference>
<evidence type="ECO:0000256" key="5">
    <source>
        <dbReference type="ARBA" id="ARBA00013189"/>
    </source>
</evidence>
<evidence type="ECO:0000256" key="7">
    <source>
        <dbReference type="ARBA" id="ARBA00023027"/>
    </source>
</evidence>
<feature type="region of interest" description="Disordered" evidence="11">
    <location>
        <begin position="360"/>
        <end position="389"/>
    </location>
</feature>
<dbReference type="Gene3D" id="3.90.25.10">
    <property type="entry name" value="UDP-galactose 4-epimerase, domain 1"/>
    <property type="match status" value="1"/>
</dbReference>
<dbReference type="KEGG" id="bvc:CEP68_11400"/>
<evidence type="ECO:0000259" key="12">
    <source>
        <dbReference type="Pfam" id="PF01370"/>
    </source>
</evidence>
<evidence type="ECO:0000313" key="13">
    <source>
        <dbReference type="EMBL" id="ASE40058.1"/>
    </source>
</evidence>
<evidence type="ECO:0000256" key="1">
    <source>
        <dbReference type="ARBA" id="ARBA00000083"/>
    </source>
</evidence>
<proteinExistence type="inferred from homology"/>
<dbReference type="AlphaFoldDB" id="A0A1Z3U9V9"/>
<dbReference type="Pfam" id="PF01370">
    <property type="entry name" value="Epimerase"/>
    <property type="match status" value="1"/>
</dbReference>
<accession>A0A1Z3U9V9</accession>
<dbReference type="InterPro" id="IPR001509">
    <property type="entry name" value="Epimerase_deHydtase"/>
</dbReference>
<dbReference type="UniPathway" id="UPA00214"/>
<protein>
    <recommendedName>
        <fullName evidence="6 10">UDP-glucose 4-epimerase</fullName>
        <ecNumber evidence="5 10">5.1.3.2</ecNumber>
    </recommendedName>
</protein>
<evidence type="ECO:0000256" key="9">
    <source>
        <dbReference type="ARBA" id="ARBA00023277"/>
    </source>
</evidence>
<name>A0A1Z3U9V9_BREVE</name>
<evidence type="ECO:0000256" key="2">
    <source>
        <dbReference type="ARBA" id="ARBA00001911"/>
    </source>
</evidence>
<comment type="catalytic activity">
    <reaction evidence="1 10">
        <text>UDP-alpha-D-glucose = UDP-alpha-D-galactose</text>
        <dbReference type="Rhea" id="RHEA:22168"/>
        <dbReference type="ChEBI" id="CHEBI:58885"/>
        <dbReference type="ChEBI" id="CHEBI:66914"/>
        <dbReference type="EC" id="5.1.3.2"/>
    </reaction>
</comment>
<comment type="subunit">
    <text evidence="10">Homodimer.</text>
</comment>
<dbReference type="GO" id="GO:0033499">
    <property type="term" value="P:galactose catabolic process via UDP-galactose, Leloir pathway"/>
    <property type="evidence" value="ECO:0007669"/>
    <property type="project" value="TreeGrafter"/>
</dbReference>
<organism evidence="13 14">
    <name type="scientific">Brevundimonas vesicularis</name>
    <name type="common">Pseudomonas vesicularis</name>
    <dbReference type="NCBI Taxonomy" id="41276"/>
    <lineage>
        <taxon>Bacteria</taxon>
        <taxon>Pseudomonadati</taxon>
        <taxon>Pseudomonadota</taxon>
        <taxon>Alphaproteobacteria</taxon>
        <taxon>Caulobacterales</taxon>
        <taxon>Caulobacteraceae</taxon>
        <taxon>Brevundimonas</taxon>
    </lineage>
</organism>
<gene>
    <name evidence="13" type="primary">galE</name>
    <name evidence="13" type="ORF">CEP68_11400</name>
</gene>
<dbReference type="EMBL" id="CP022048">
    <property type="protein sequence ID" value="ASE40058.1"/>
    <property type="molecule type" value="Genomic_DNA"/>
</dbReference>
<dbReference type="EC" id="5.1.3.2" evidence="5 10"/>
<evidence type="ECO:0000256" key="10">
    <source>
        <dbReference type="RuleBase" id="RU366046"/>
    </source>
</evidence>
<dbReference type="Gene3D" id="3.40.50.720">
    <property type="entry name" value="NAD(P)-binding Rossmann-like Domain"/>
    <property type="match status" value="1"/>
</dbReference>
<keyword evidence="7 10" id="KW-0520">NAD</keyword>
<feature type="compositionally biased region" description="Low complexity" evidence="11">
    <location>
        <begin position="360"/>
        <end position="372"/>
    </location>
</feature>
<dbReference type="GO" id="GO:0003978">
    <property type="term" value="F:UDP-glucose 4-epimerase activity"/>
    <property type="evidence" value="ECO:0007669"/>
    <property type="project" value="UniProtKB-UniRule"/>
</dbReference>
<evidence type="ECO:0000256" key="6">
    <source>
        <dbReference type="ARBA" id="ARBA00018569"/>
    </source>
</evidence>
<evidence type="ECO:0000256" key="8">
    <source>
        <dbReference type="ARBA" id="ARBA00023235"/>
    </source>
</evidence>
<dbReference type="PANTHER" id="PTHR43725:SF53">
    <property type="entry name" value="UDP-ARABINOSE 4-EPIMERASE 1"/>
    <property type="match status" value="1"/>
</dbReference>
<feature type="domain" description="NAD-dependent epimerase/dehydratase" evidence="12">
    <location>
        <begin position="14"/>
        <end position="249"/>
    </location>
</feature>
<dbReference type="Proteomes" id="UP000197050">
    <property type="component" value="Chromosome"/>
</dbReference>
<evidence type="ECO:0000256" key="4">
    <source>
        <dbReference type="ARBA" id="ARBA00007637"/>
    </source>
</evidence>
<reference evidence="14" key="1">
    <citation type="submission" date="2017-06" db="EMBL/GenBank/DDBJ databases">
        <title>FDA dAtabase for Regulatory Grade micrObial Sequences (FDA-ARGOS): Supporting development and validation of Infectious Disease Dx tests.</title>
        <authorList>
            <person name="Minogue T."/>
            <person name="Wolcott M."/>
            <person name="Wasieloski L."/>
            <person name="Aguilar W."/>
            <person name="Moore D."/>
            <person name="Tallon L."/>
            <person name="Sadzewicz L."/>
            <person name="Sengamalay N."/>
            <person name="Ott S."/>
            <person name="Godinez A."/>
            <person name="Nagaraj S."/>
            <person name="Nadendla S."/>
            <person name="Geyer C."/>
            <person name="Sichtig H."/>
        </authorList>
    </citation>
    <scope>NUCLEOTIDE SEQUENCE [LARGE SCALE GENOMIC DNA]</scope>
    <source>
        <strain evidence="14">FDAARGOS_289</strain>
    </source>
</reference>
<dbReference type="PANTHER" id="PTHR43725">
    <property type="entry name" value="UDP-GLUCOSE 4-EPIMERASE"/>
    <property type="match status" value="1"/>
</dbReference>
<keyword evidence="9 10" id="KW-0119">Carbohydrate metabolism</keyword>
<sequence>MGEVGSALTSAKAILVTGGAGYIGAHVCEALAAAGYRPVTYDNLSTGRRRFVRWGPLVEGDVWDADKVRHTLVAHDICAIMHFAGSSVVPESVRAPLDYYRNNVGGLFGLLGGMREAGVNRLVFSSTCAVYGDPGENPITEATPLAPVTPYGRSKLGCEQILSDASAAHELNVIALRYFNASGASASGLIGEDRPVETHLIPRAMMALRGQIDDFAVHGTDYPTPDGTAVRDYVHVCDLAQGHLAALTQLLGDRRGFFACNLGAGHGHSVRQVLEAIMAHSDLRLPDAAGARRAGDPSHLVSDITLARQALGFAPRQSDLASIVASAWAWHSRLSAVRASGGAARLSAFRTSAPPTWALPADAAPALHPTAHGPALQDADGDHADGRWG</sequence>
<evidence type="ECO:0000313" key="14">
    <source>
        <dbReference type="Proteomes" id="UP000197050"/>
    </source>
</evidence>
<comment type="cofactor">
    <cofactor evidence="2 10">
        <name>NAD(+)</name>
        <dbReference type="ChEBI" id="CHEBI:57540"/>
    </cofactor>
</comment>
<dbReference type="InterPro" id="IPR005886">
    <property type="entry name" value="UDP_G4E"/>
</dbReference>
<dbReference type="InterPro" id="IPR036291">
    <property type="entry name" value="NAD(P)-bd_dom_sf"/>
</dbReference>
<dbReference type="NCBIfam" id="TIGR01179">
    <property type="entry name" value="galE"/>
    <property type="match status" value="1"/>
</dbReference>
<dbReference type="SUPFAM" id="SSF51735">
    <property type="entry name" value="NAD(P)-binding Rossmann-fold domains"/>
    <property type="match status" value="1"/>
</dbReference>
<comment type="similarity">
    <text evidence="4 10">Belongs to the NAD(P)-dependent epimerase/dehydratase family.</text>
</comment>
<evidence type="ECO:0000256" key="3">
    <source>
        <dbReference type="ARBA" id="ARBA00004947"/>
    </source>
</evidence>